<sequence length="146" mass="17036">MEKTRRKLLIEGEKIKTGKTVWTKHLIPDVREWVNTKEGEVTFRLTQFPTRYGAFGKCKERIAKMENAEGWGCGHEEDTVEPFNTLFQEKRMKTQGSRRGNRGGSDDGQSIKRMMEKPENWKVICRYKKLKKEAIGGIIVELENWS</sequence>
<accession>A0AA38J9C7</accession>
<dbReference type="EMBL" id="JALNTZ010000001">
    <property type="protein sequence ID" value="KAJ3666792.1"/>
    <property type="molecule type" value="Genomic_DNA"/>
</dbReference>
<feature type="region of interest" description="Disordered" evidence="1">
    <location>
        <begin position="91"/>
        <end position="113"/>
    </location>
</feature>
<comment type="caution">
    <text evidence="2">The sequence shown here is derived from an EMBL/GenBank/DDBJ whole genome shotgun (WGS) entry which is preliminary data.</text>
</comment>
<gene>
    <name evidence="2" type="ORF">Zmor_002223</name>
</gene>
<organism evidence="2 3">
    <name type="scientific">Zophobas morio</name>
    <dbReference type="NCBI Taxonomy" id="2755281"/>
    <lineage>
        <taxon>Eukaryota</taxon>
        <taxon>Metazoa</taxon>
        <taxon>Ecdysozoa</taxon>
        <taxon>Arthropoda</taxon>
        <taxon>Hexapoda</taxon>
        <taxon>Insecta</taxon>
        <taxon>Pterygota</taxon>
        <taxon>Neoptera</taxon>
        <taxon>Endopterygota</taxon>
        <taxon>Coleoptera</taxon>
        <taxon>Polyphaga</taxon>
        <taxon>Cucujiformia</taxon>
        <taxon>Tenebrionidae</taxon>
        <taxon>Zophobas</taxon>
    </lineage>
</organism>
<name>A0AA38J9C7_9CUCU</name>
<dbReference type="Proteomes" id="UP001168821">
    <property type="component" value="Unassembled WGS sequence"/>
</dbReference>
<dbReference type="AlphaFoldDB" id="A0AA38J9C7"/>
<evidence type="ECO:0000256" key="1">
    <source>
        <dbReference type="SAM" id="MobiDB-lite"/>
    </source>
</evidence>
<proteinExistence type="predicted"/>
<evidence type="ECO:0000313" key="2">
    <source>
        <dbReference type="EMBL" id="KAJ3666792.1"/>
    </source>
</evidence>
<keyword evidence="3" id="KW-1185">Reference proteome</keyword>
<protein>
    <submittedName>
        <fullName evidence="2">Uncharacterized protein</fullName>
    </submittedName>
</protein>
<evidence type="ECO:0000313" key="3">
    <source>
        <dbReference type="Proteomes" id="UP001168821"/>
    </source>
</evidence>
<reference evidence="2" key="1">
    <citation type="journal article" date="2023" name="G3 (Bethesda)">
        <title>Whole genome assemblies of Zophobas morio and Tenebrio molitor.</title>
        <authorList>
            <person name="Kaur S."/>
            <person name="Stinson S.A."/>
            <person name="diCenzo G.C."/>
        </authorList>
    </citation>
    <scope>NUCLEOTIDE SEQUENCE</scope>
    <source>
        <strain evidence="2">QUZm001</strain>
    </source>
</reference>